<dbReference type="EMBL" id="JASCZI010181360">
    <property type="protein sequence ID" value="MED6182523.1"/>
    <property type="molecule type" value="Genomic_DNA"/>
</dbReference>
<evidence type="ECO:0000256" key="3">
    <source>
        <dbReference type="ARBA" id="ARBA00023163"/>
    </source>
</evidence>
<protein>
    <submittedName>
        <fullName evidence="5">Uncharacterized protein</fullName>
    </submittedName>
</protein>
<evidence type="ECO:0000313" key="6">
    <source>
        <dbReference type="Proteomes" id="UP001341840"/>
    </source>
</evidence>
<name>A0ABU6WET4_9FABA</name>
<reference evidence="5 6" key="1">
    <citation type="journal article" date="2023" name="Plants (Basel)">
        <title>Bridging the Gap: Combining Genomics and Transcriptomics Approaches to Understand Stylosanthes scabra, an Orphan Legume from the Brazilian Caatinga.</title>
        <authorList>
            <person name="Ferreira-Neto J.R.C."/>
            <person name="da Silva M.D."/>
            <person name="Binneck E."/>
            <person name="de Melo N.F."/>
            <person name="da Silva R.H."/>
            <person name="de Melo A.L.T.M."/>
            <person name="Pandolfi V."/>
            <person name="Bustamante F.O."/>
            <person name="Brasileiro-Vidal A.C."/>
            <person name="Benko-Iseppon A.M."/>
        </authorList>
    </citation>
    <scope>NUCLEOTIDE SEQUENCE [LARGE SCALE GENOMIC DNA]</scope>
    <source>
        <tissue evidence="5">Leaves</tissue>
    </source>
</reference>
<evidence type="ECO:0000313" key="5">
    <source>
        <dbReference type="EMBL" id="MED6182523.1"/>
    </source>
</evidence>
<evidence type="ECO:0000256" key="1">
    <source>
        <dbReference type="ARBA" id="ARBA00022491"/>
    </source>
</evidence>
<keyword evidence="3" id="KW-0804">Transcription</keyword>
<dbReference type="PANTHER" id="PTHR33388">
    <property type="entry name" value="OS01G0212500 PROTEIN"/>
    <property type="match status" value="1"/>
</dbReference>
<accession>A0ABU6WET4</accession>
<keyword evidence="2" id="KW-0805">Transcription regulation</keyword>
<organism evidence="5 6">
    <name type="scientific">Stylosanthes scabra</name>
    <dbReference type="NCBI Taxonomy" id="79078"/>
    <lineage>
        <taxon>Eukaryota</taxon>
        <taxon>Viridiplantae</taxon>
        <taxon>Streptophyta</taxon>
        <taxon>Embryophyta</taxon>
        <taxon>Tracheophyta</taxon>
        <taxon>Spermatophyta</taxon>
        <taxon>Magnoliopsida</taxon>
        <taxon>eudicotyledons</taxon>
        <taxon>Gunneridae</taxon>
        <taxon>Pentapetalae</taxon>
        <taxon>rosids</taxon>
        <taxon>fabids</taxon>
        <taxon>Fabales</taxon>
        <taxon>Fabaceae</taxon>
        <taxon>Papilionoideae</taxon>
        <taxon>50 kb inversion clade</taxon>
        <taxon>dalbergioids sensu lato</taxon>
        <taxon>Dalbergieae</taxon>
        <taxon>Pterocarpus clade</taxon>
        <taxon>Stylosanthes</taxon>
    </lineage>
</organism>
<feature type="region of interest" description="Disordered" evidence="4">
    <location>
        <begin position="287"/>
        <end position="325"/>
    </location>
</feature>
<feature type="region of interest" description="Disordered" evidence="4">
    <location>
        <begin position="38"/>
        <end position="75"/>
    </location>
</feature>
<keyword evidence="6" id="KW-1185">Reference proteome</keyword>
<dbReference type="Pfam" id="PF08744">
    <property type="entry name" value="NOZZLE"/>
    <property type="match status" value="1"/>
</dbReference>
<dbReference type="InterPro" id="IPR014855">
    <property type="entry name" value="NOZZLE"/>
</dbReference>
<gene>
    <name evidence="5" type="ORF">PIB30_029141</name>
</gene>
<dbReference type="Proteomes" id="UP001341840">
    <property type="component" value="Unassembled WGS sequence"/>
</dbReference>
<dbReference type="InterPro" id="IPR040356">
    <property type="entry name" value="SPEAR"/>
</dbReference>
<dbReference type="PANTHER" id="PTHR33388:SF2">
    <property type="entry name" value="PROTEIN SPOROCYTELESS"/>
    <property type="match status" value="1"/>
</dbReference>
<comment type="caution">
    <text evidence="5">The sequence shown here is derived from an EMBL/GenBank/DDBJ whole genome shotgun (WGS) entry which is preliminary data.</text>
</comment>
<keyword evidence="1" id="KW-0678">Repressor</keyword>
<sequence>MATSFLHLMLTANNNHEDQQQPIIMDNNNNPLLISTTVSSEETTRNTMRSSGRNNNKGSSSSRVKPKKPPQRGLGVEQLERLRMQECWKNMIIINDSSSSSSSGLALPTTTTTTDYYHHYPNMVAFSGNDNGGAVTTRSHVHGAAGFHFIPHHQQQVLHGSAVAHFMGTNRSGVSCSSSSFGSVAMAPLLNPLIGTPFVETSRSELSSIPNLKKTRFNNEESNARKENPLIIWNNNGPNFVGYEAPNIDGEAAAVDEGVEVVAVHRKGNSVCGRVFMEYEFFPGKHAPEPSPIITAPPPTTTPYTKVPPPSNSNSNIDLSLKLSR</sequence>
<feature type="compositionally biased region" description="Polar residues" evidence="4">
    <location>
        <begin position="38"/>
        <end position="48"/>
    </location>
</feature>
<feature type="compositionally biased region" description="Pro residues" evidence="4">
    <location>
        <begin position="289"/>
        <end position="311"/>
    </location>
</feature>
<proteinExistence type="predicted"/>
<evidence type="ECO:0000256" key="2">
    <source>
        <dbReference type="ARBA" id="ARBA00023015"/>
    </source>
</evidence>
<feature type="compositionally biased region" description="Low complexity" evidence="4">
    <location>
        <begin position="49"/>
        <end position="63"/>
    </location>
</feature>
<evidence type="ECO:0000256" key="4">
    <source>
        <dbReference type="SAM" id="MobiDB-lite"/>
    </source>
</evidence>